<keyword evidence="8" id="KW-1185">Reference proteome</keyword>
<dbReference type="Proteomes" id="UP000276776">
    <property type="component" value="Unassembled WGS sequence"/>
</dbReference>
<dbReference type="GO" id="GO:0016020">
    <property type="term" value="C:membrane"/>
    <property type="evidence" value="ECO:0007669"/>
    <property type="project" value="UniProtKB-SubCell"/>
</dbReference>
<organism evidence="9">
    <name type="scientific">Thelazia callipaeda</name>
    <name type="common">Oriental eyeworm</name>
    <name type="synonym">Parasitic nematode</name>
    <dbReference type="NCBI Taxonomy" id="103827"/>
    <lineage>
        <taxon>Eukaryota</taxon>
        <taxon>Metazoa</taxon>
        <taxon>Ecdysozoa</taxon>
        <taxon>Nematoda</taxon>
        <taxon>Chromadorea</taxon>
        <taxon>Rhabditida</taxon>
        <taxon>Spirurina</taxon>
        <taxon>Spiruromorpha</taxon>
        <taxon>Thelazioidea</taxon>
        <taxon>Thelaziidae</taxon>
        <taxon>Thelazia</taxon>
    </lineage>
</organism>
<reference evidence="9" key="1">
    <citation type="submission" date="2017-02" db="UniProtKB">
        <authorList>
            <consortium name="WormBaseParasite"/>
        </authorList>
    </citation>
    <scope>IDENTIFICATION</scope>
</reference>
<feature type="transmembrane region" description="Helical" evidence="5">
    <location>
        <begin position="45"/>
        <end position="67"/>
    </location>
</feature>
<feature type="transmembrane region" description="Helical" evidence="5">
    <location>
        <begin position="138"/>
        <end position="164"/>
    </location>
</feature>
<feature type="domain" description="G-protein coupled receptors family 1 profile" evidence="6">
    <location>
        <begin position="27"/>
        <end position="177"/>
    </location>
</feature>
<keyword evidence="2 5" id="KW-0812">Transmembrane</keyword>
<evidence type="ECO:0000313" key="8">
    <source>
        <dbReference type="Proteomes" id="UP000276776"/>
    </source>
</evidence>
<evidence type="ECO:0000256" key="3">
    <source>
        <dbReference type="ARBA" id="ARBA00022989"/>
    </source>
</evidence>
<comment type="subcellular location">
    <subcellularLocation>
        <location evidence="1">Membrane</location>
    </subcellularLocation>
</comment>
<evidence type="ECO:0000313" key="9">
    <source>
        <dbReference type="WBParaSite" id="TCLT_0000243601-mRNA-1"/>
    </source>
</evidence>
<feature type="transmembrane region" description="Helical" evidence="5">
    <location>
        <begin position="101"/>
        <end position="117"/>
    </location>
</feature>
<keyword evidence="3 5" id="KW-1133">Transmembrane helix</keyword>
<dbReference type="OrthoDB" id="5790572at2759"/>
<protein>
    <submittedName>
        <fullName evidence="9">G_PROTEIN_RECEP_F1_2 domain-containing protein</fullName>
    </submittedName>
</protein>
<dbReference type="PANTHER" id="PTHR46709">
    <property type="entry name" value="PROTEIN CBG23488-RELATED"/>
    <property type="match status" value="1"/>
</dbReference>
<accession>A0A0N5CQD6</accession>
<sequence>MRRCKFLLLLFIFLMLASVIAWIGTCGNLLLTYLFITKTYPNTPSALYPTVLSILDALICILYIMLFSVDAATVYLRVTSFFIIYHIYIVPAYVVSRITQLAIPYVLILSTLERLVWISGEKTIKFLKIIYSYRGHQIIVILLLICCIISRLPTAFAVLVSNIFKLLVNKLRDIINT</sequence>
<dbReference type="InterPro" id="IPR017452">
    <property type="entry name" value="GPCR_Rhodpsn_7TM"/>
</dbReference>
<evidence type="ECO:0000256" key="1">
    <source>
        <dbReference type="ARBA" id="ARBA00004370"/>
    </source>
</evidence>
<dbReference type="EMBL" id="UYYF01000500">
    <property type="protein sequence ID" value="VDM98390.1"/>
    <property type="molecule type" value="Genomic_DNA"/>
</dbReference>
<evidence type="ECO:0000256" key="5">
    <source>
        <dbReference type="SAM" id="Phobius"/>
    </source>
</evidence>
<proteinExistence type="predicted"/>
<evidence type="ECO:0000256" key="2">
    <source>
        <dbReference type="ARBA" id="ARBA00022692"/>
    </source>
</evidence>
<evidence type="ECO:0000313" key="7">
    <source>
        <dbReference type="EMBL" id="VDM98390.1"/>
    </source>
</evidence>
<name>A0A0N5CQD6_THECL</name>
<dbReference type="PROSITE" id="PS50262">
    <property type="entry name" value="G_PROTEIN_RECEP_F1_2"/>
    <property type="match status" value="1"/>
</dbReference>
<dbReference type="PANTHER" id="PTHR46709:SF14">
    <property type="entry name" value="G-PROTEIN COUPLED RECEPTORS FAMILY 1 PROFILE DOMAIN-CONTAINING PROTEIN"/>
    <property type="match status" value="1"/>
</dbReference>
<dbReference type="AlphaFoldDB" id="A0A0N5CQD6"/>
<reference evidence="7 8" key="2">
    <citation type="submission" date="2018-11" db="EMBL/GenBank/DDBJ databases">
        <authorList>
            <consortium name="Pathogen Informatics"/>
        </authorList>
    </citation>
    <scope>NUCLEOTIDE SEQUENCE [LARGE SCALE GENOMIC DNA]</scope>
</reference>
<gene>
    <name evidence="7" type="ORF">TCLT_LOCUS2437</name>
</gene>
<evidence type="ECO:0000259" key="6">
    <source>
        <dbReference type="PROSITE" id="PS50262"/>
    </source>
</evidence>
<feature type="transmembrane region" description="Helical" evidence="5">
    <location>
        <begin position="74"/>
        <end position="95"/>
    </location>
</feature>
<keyword evidence="4 5" id="KW-0472">Membrane</keyword>
<evidence type="ECO:0000256" key="4">
    <source>
        <dbReference type="ARBA" id="ARBA00023136"/>
    </source>
</evidence>
<dbReference type="WBParaSite" id="TCLT_0000243601-mRNA-1">
    <property type="protein sequence ID" value="TCLT_0000243601-mRNA-1"/>
    <property type="gene ID" value="TCLT_0000243601"/>
</dbReference>